<evidence type="ECO:0000256" key="6">
    <source>
        <dbReference type="ARBA" id="ARBA00022692"/>
    </source>
</evidence>
<keyword evidence="6 12" id="KW-0812">Transmembrane</keyword>
<comment type="subcellular location">
    <subcellularLocation>
        <location evidence="1">Cell membrane</location>
        <topology evidence="1">Multi-pass membrane protein</topology>
    </subcellularLocation>
</comment>
<evidence type="ECO:0000256" key="10">
    <source>
        <dbReference type="ARBA" id="ARBA00023004"/>
    </source>
</evidence>
<protein>
    <submittedName>
        <fullName evidence="13">Cytochrome d ubiquinol oxidase subunit II</fullName>
    </submittedName>
</protein>
<feature type="transmembrane region" description="Helical" evidence="12">
    <location>
        <begin position="203"/>
        <end position="224"/>
    </location>
</feature>
<feature type="transmembrane region" description="Helical" evidence="12">
    <location>
        <begin position="302"/>
        <end position="324"/>
    </location>
</feature>
<dbReference type="RefSeq" id="WP_096882839.1">
    <property type="nucleotide sequence ID" value="NZ_CP023482.1"/>
</dbReference>
<evidence type="ECO:0000313" key="13">
    <source>
        <dbReference type="EMBL" id="ATH96462.1"/>
    </source>
</evidence>
<keyword evidence="9 12" id="KW-1133">Transmembrane helix</keyword>
<keyword evidence="11 12" id="KW-0472">Membrane</keyword>
<evidence type="ECO:0000256" key="3">
    <source>
        <dbReference type="ARBA" id="ARBA00022448"/>
    </source>
</evidence>
<evidence type="ECO:0000256" key="5">
    <source>
        <dbReference type="ARBA" id="ARBA00022617"/>
    </source>
</evidence>
<evidence type="ECO:0000256" key="11">
    <source>
        <dbReference type="ARBA" id="ARBA00023136"/>
    </source>
</evidence>
<evidence type="ECO:0000256" key="12">
    <source>
        <dbReference type="SAM" id="Phobius"/>
    </source>
</evidence>
<evidence type="ECO:0000313" key="14">
    <source>
        <dbReference type="Proteomes" id="UP000815698"/>
    </source>
</evidence>
<feature type="transmembrane region" description="Helical" evidence="12">
    <location>
        <begin position="118"/>
        <end position="137"/>
    </location>
</feature>
<name>A0ABM6PLA6_9MICO</name>
<organism evidence="13 14">
    <name type="scientific">Dermabacter jinjuensis</name>
    <dbReference type="NCBI Taxonomy" id="1667168"/>
    <lineage>
        <taxon>Bacteria</taxon>
        <taxon>Bacillati</taxon>
        <taxon>Actinomycetota</taxon>
        <taxon>Actinomycetes</taxon>
        <taxon>Micrococcales</taxon>
        <taxon>Dermabacteraceae</taxon>
        <taxon>Dermabacter</taxon>
    </lineage>
</organism>
<dbReference type="NCBIfam" id="TIGR00203">
    <property type="entry name" value="cydB"/>
    <property type="match status" value="1"/>
</dbReference>
<dbReference type="InterPro" id="IPR003317">
    <property type="entry name" value="Cyt-d_oxidase_su2"/>
</dbReference>
<keyword evidence="7" id="KW-0479">Metal-binding</keyword>
<keyword evidence="8" id="KW-0249">Electron transport</keyword>
<accession>A0ABM6PLA6</accession>
<feature type="transmembrane region" description="Helical" evidence="12">
    <location>
        <begin position="62"/>
        <end position="80"/>
    </location>
</feature>
<keyword evidence="4" id="KW-1003">Cell membrane</keyword>
<evidence type="ECO:0000256" key="2">
    <source>
        <dbReference type="ARBA" id="ARBA00007543"/>
    </source>
</evidence>
<evidence type="ECO:0000256" key="9">
    <source>
        <dbReference type="ARBA" id="ARBA00022989"/>
    </source>
</evidence>
<keyword evidence="10" id="KW-0408">Iron</keyword>
<dbReference type="PIRSF" id="PIRSF000267">
    <property type="entry name" value="Cyt_oxidse_sub2"/>
    <property type="match status" value="1"/>
</dbReference>
<dbReference type="PANTHER" id="PTHR43141">
    <property type="entry name" value="CYTOCHROME BD2 SUBUNIT II"/>
    <property type="match status" value="1"/>
</dbReference>
<keyword evidence="5" id="KW-0349">Heme</keyword>
<dbReference type="Pfam" id="PF02322">
    <property type="entry name" value="Cyt_bd_oxida_II"/>
    <property type="match status" value="1"/>
</dbReference>
<dbReference type="PANTHER" id="PTHR43141:SF5">
    <property type="entry name" value="CYTOCHROME BD-I UBIQUINOL OXIDASE SUBUNIT 2"/>
    <property type="match status" value="1"/>
</dbReference>
<dbReference type="Proteomes" id="UP000815698">
    <property type="component" value="Chromosome"/>
</dbReference>
<gene>
    <name evidence="13" type="primary">cydB</name>
    <name evidence="13" type="ORF">COP05_04675</name>
</gene>
<keyword evidence="3" id="KW-0813">Transport</keyword>
<feature type="transmembrane region" description="Helical" evidence="12">
    <location>
        <begin position="86"/>
        <end position="106"/>
    </location>
</feature>
<feature type="transmembrane region" description="Helical" evidence="12">
    <location>
        <begin position="168"/>
        <end position="191"/>
    </location>
</feature>
<feature type="transmembrane region" description="Helical" evidence="12">
    <location>
        <begin position="6"/>
        <end position="24"/>
    </location>
</feature>
<evidence type="ECO:0000256" key="4">
    <source>
        <dbReference type="ARBA" id="ARBA00022475"/>
    </source>
</evidence>
<keyword evidence="14" id="KW-1185">Reference proteome</keyword>
<comment type="similarity">
    <text evidence="2">Belongs to the cytochrome ubiquinol oxidase subunit 2 family.</text>
</comment>
<evidence type="ECO:0000256" key="8">
    <source>
        <dbReference type="ARBA" id="ARBA00022982"/>
    </source>
</evidence>
<sequence>MEATFLQTLWFILVAVLFLGYFILEGFDFGVGMNVFALGKGEEKRKNQIITTIGPVWDANEVWILVGGGALFAAFPEWYATMFSGFYLALIIILVALIVRVCAFKYRNKVESASWKFAWDICHFVGGLVPALIWGVAVGNIVRGVNMEANAGGKSVVTDSLFDLLNPFALLAGVVFVLLFWLHGTLFLALRTTGEVRHDANKLAGVIAIPTIVAAAAWVLWAQLAYSNNAWTWIPLVVAALALIGAFVLNRAGREGLAFASTSVAIGFATIMAFGAIFPNVLPAANDPALSLTVMNASSTEYTLRVMTIATVILLPIVLAYQAWAYWVFRARVTGEGFPAAHAANLARKAKEGYRKAFDTES</sequence>
<evidence type="ECO:0000256" key="1">
    <source>
        <dbReference type="ARBA" id="ARBA00004651"/>
    </source>
</evidence>
<dbReference type="EMBL" id="CP023482">
    <property type="protein sequence ID" value="ATH96462.1"/>
    <property type="molecule type" value="Genomic_DNA"/>
</dbReference>
<feature type="transmembrane region" description="Helical" evidence="12">
    <location>
        <begin position="256"/>
        <end position="282"/>
    </location>
</feature>
<proteinExistence type="inferred from homology"/>
<feature type="transmembrane region" description="Helical" evidence="12">
    <location>
        <begin position="230"/>
        <end position="249"/>
    </location>
</feature>
<reference evidence="13 14" key="1">
    <citation type="journal article" date="2016" name="Int. J. Syst. Evol. Microbiol.">
        <title>Dermabacter jinjuensis sp. nov., a novel species of the genus Dermabacter isolated from a clinical specimen.</title>
        <authorList>
            <person name="Park Y.K."/>
            <person name="Lee K.M."/>
            <person name="Lee W.K."/>
            <person name="Cho M.J."/>
            <person name="Lee H.S."/>
            <person name="Cho Y.G."/>
            <person name="Lee Y.C."/>
            <person name="Lee W.K."/>
            <person name="Seong W.K."/>
            <person name="Hwang K.J."/>
        </authorList>
    </citation>
    <scope>NUCLEOTIDE SEQUENCE [LARGE SCALE GENOMIC DNA]</scope>
    <source>
        <strain evidence="13 14">32T</strain>
    </source>
</reference>
<evidence type="ECO:0000256" key="7">
    <source>
        <dbReference type="ARBA" id="ARBA00022723"/>
    </source>
</evidence>